<dbReference type="Gene3D" id="3.20.20.140">
    <property type="entry name" value="Metal-dependent hydrolases"/>
    <property type="match status" value="1"/>
</dbReference>
<feature type="binding site" description="via carbamate group" evidence="4">
    <location>
        <position position="157"/>
    </location>
    <ligand>
        <name>Zn(2+)</name>
        <dbReference type="ChEBI" id="CHEBI:29105"/>
        <label>1</label>
    </ligand>
</feature>
<name>A0A934S2V2_9BACT</name>
<evidence type="ECO:0008006" key="9">
    <source>
        <dbReference type="Google" id="ProtNLM"/>
    </source>
</evidence>
<comment type="similarity">
    <text evidence="5">Belongs to the metallo-dependent hydrolases superfamily. Phosphotriesterase family.</text>
</comment>
<dbReference type="PROSITE" id="PS51347">
    <property type="entry name" value="PHOSPHOTRIESTERASE_2"/>
    <property type="match status" value="1"/>
</dbReference>
<keyword evidence="6" id="KW-0732">Signal</keyword>
<dbReference type="GO" id="GO:0008270">
    <property type="term" value="F:zinc ion binding"/>
    <property type="evidence" value="ECO:0007669"/>
    <property type="project" value="InterPro"/>
</dbReference>
<evidence type="ECO:0000256" key="5">
    <source>
        <dbReference type="PROSITE-ProRule" id="PRU00679"/>
    </source>
</evidence>
<feature type="chain" id="PRO_5037403906" description="Phosphotriesterase" evidence="6">
    <location>
        <begin position="18"/>
        <end position="332"/>
    </location>
</feature>
<reference evidence="7" key="1">
    <citation type="submission" date="2021-01" db="EMBL/GenBank/DDBJ databases">
        <title>Modified the classification status of verrucomicrobia.</title>
        <authorList>
            <person name="Feng X."/>
        </authorList>
    </citation>
    <scope>NUCLEOTIDE SEQUENCE</scope>
    <source>
        <strain evidence="7">KCTC 13126</strain>
    </source>
</reference>
<organism evidence="7 8">
    <name type="scientific">Pelagicoccus mobilis</name>
    <dbReference type="NCBI Taxonomy" id="415221"/>
    <lineage>
        <taxon>Bacteria</taxon>
        <taxon>Pseudomonadati</taxon>
        <taxon>Verrucomicrobiota</taxon>
        <taxon>Opitutia</taxon>
        <taxon>Puniceicoccales</taxon>
        <taxon>Pelagicoccaceae</taxon>
        <taxon>Pelagicoccus</taxon>
    </lineage>
</organism>
<keyword evidence="8" id="KW-1185">Reference proteome</keyword>
<accession>A0A934S2V2</accession>
<feature type="binding site" evidence="4">
    <location>
        <position position="272"/>
    </location>
    <ligand>
        <name>Zn(2+)</name>
        <dbReference type="ChEBI" id="CHEBI:29105"/>
        <label>1</label>
    </ligand>
</feature>
<protein>
    <recommendedName>
        <fullName evidence="9">Phosphotriesterase</fullName>
    </recommendedName>
</protein>
<dbReference type="SUPFAM" id="SSF51556">
    <property type="entry name" value="Metallo-dependent hydrolases"/>
    <property type="match status" value="1"/>
</dbReference>
<feature type="modified residue" description="N6-carboxylysine" evidence="3 5">
    <location>
        <position position="157"/>
    </location>
</feature>
<evidence type="ECO:0000256" key="4">
    <source>
        <dbReference type="PIRSR" id="PIRSR601559-51"/>
    </source>
</evidence>
<feature type="signal peptide" evidence="6">
    <location>
        <begin position="1"/>
        <end position="17"/>
    </location>
</feature>
<dbReference type="Proteomes" id="UP000617628">
    <property type="component" value="Unassembled WGS sequence"/>
</dbReference>
<dbReference type="Pfam" id="PF02126">
    <property type="entry name" value="PTE"/>
    <property type="match status" value="1"/>
</dbReference>
<gene>
    <name evidence="7" type="ORF">JIN87_24555</name>
</gene>
<dbReference type="EMBL" id="JAENIL010000070">
    <property type="protein sequence ID" value="MBK1880079.1"/>
    <property type="molecule type" value="Genomic_DNA"/>
</dbReference>
<sequence>MIKFLPLALLLATHAIARPQIMTVAGMIDAEDFGKSLIHEHILVDFIGAAETGYHRWDRAAAAKAMLPYLEELAPHGIQSFVECTPAYIGRDPILLKTLSDQSGLHIVTNTGYYGARQNKFLPEHAHTETADQLAARWTLEWTDGIEDTGIKPGFIKIGVDRGSLSDLHKKLVIAAAKTHLETGLTIASHTGPGPAALEQIELLKEHGVSPSAFIWVHAHNETDLSNHLEAAQQGAWISLDGIRFRSVERIFDQIENLRAHDHLDRILLSHDAGWYRPEEADPASKVRPYTDLFALLLPRLQEAGYTQNEIDQLLIRNPAKALTIQVRKHQK</sequence>
<evidence type="ECO:0000256" key="1">
    <source>
        <dbReference type="ARBA" id="ARBA00022723"/>
    </source>
</evidence>
<feature type="binding site" evidence="4">
    <location>
        <position position="190"/>
    </location>
    <ligand>
        <name>Zn(2+)</name>
        <dbReference type="ChEBI" id="CHEBI:29105"/>
        <label>2</label>
    </ligand>
</feature>
<evidence type="ECO:0000313" key="8">
    <source>
        <dbReference type="Proteomes" id="UP000617628"/>
    </source>
</evidence>
<evidence type="ECO:0000256" key="3">
    <source>
        <dbReference type="PIRSR" id="PIRSR601559-50"/>
    </source>
</evidence>
<dbReference type="GO" id="GO:0016787">
    <property type="term" value="F:hydrolase activity"/>
    <property type="evidence" value="ECO:0007669"/>
    <property type="project" value="UniProtKB-KW"/>
</dbReference>
<dbReference type="RefSeq" id="WP_200358641.1">
    <property type="nucleotide sequence ID" value="NZ_JAENIL010000070.1"/>
</dbReference>
<keyword evidence="2" id="KW-0378">Hydrolase</keyword>
<feature type="binding site" evidence="4">
    <location>
        <position position="218"/>
    </location>
    <ligand>
        <name>Zn(2+)</name>
        <dbReference type="ChEBI" id="CHEBI:29105"/>
        <label>2</label>
    </ligand>
</feature>
<keyword evidence="1 4" id="KW-0479">Metal-binding</keyword>
<dbReference type="InterPro" id="IPR032466">
    <property type="entry name" value="Metal_Hydrolase"/>
</dbReference>
<dbReference type="PANTHER" id="PTHR10819:SF3">
    <property type="entry name" value="PHOSPHOTRIESTERASE-RELATED PROTEIN"/>
    <property type="match status" value="1"/>
</dbReference>
<comment type="cofactor">
    <cofactor evidence="4">
        <name>a divalent metal cation</name>
        <dbReference type="ChEBI" id="CHEBI:60240"/>
    </cofactor>
    <text evidence="4">Binds 2 divalent metal cations per subunit.</text>
</comment>
<dbReference type="AlphaFoldDB" id="A0A934S2V2"/>
<feature type="binding site" evidence="4">
    <location>
        <position position="41"/>
    </location>
    <ligand>
        <name>Zn(2+)</name>
        <dbReference type="ChEBI" id="CHEBI:29105"/>
        <label>1</label>
    </ligand>
</feature>
<dbReference type="PANTHER" id="PTHR10819">
    <property type="entry name" value="PHOSPHOTRIESTERASE-RELATED"/>
    <property type="match status" value="1"/>
</dbReference>
<feature type="binding site" description="via carbamate group" evidence="4">
    <location>
        <position position="157"/>
    </location>
    <ligand>
        <name>Zn(2+)</name>
        <dbReference type="ChEBI" id="CHEBI:29105"/>
        <label>2</label>
    </ligand>
</feature>
<dbReference type="InterPro" id="IPR001559">
    <property type="entry name" value="Phosphotriesterase"/>
</dbReference>
<evidence type="ECO:0000256" key="6">
    <source>
        <dbReference type="SAM" id="SignalP"/>
    </source>
</evidence>
<comment type="caution">
    <text evidence="7">The sequence shown here is derived from an EMBL/GenBank/DDBJ whole genome shotgun (WGS) entry which is preliminary data.</text>
</comment>
<proteinExistence type="inferred from homology"/>
<feature type="binding site" evidence="4">
    <location>
        <position position="39"/>
    </location>
    <ligand>
        <name>Zn(2+)</name>
        <dbReference type="ChEBI" id="CHEBI:29105"/>
        <label>1</label>
    </ligand>
</feature>
<evidence type="ECO:0000256" key="2">
    <source>
        <dbReference type="ARBA" id="ARBA00022801"/>
    </source>
</evidence>
<evidence type="ECO:0000313" key="7">
    <source>
        <dbReference type="EMBL" id="MBK1880079.1"/>
    </source>
</evidence>